<sequence length="62" mass="6495">MKYRSGRGSVVTVTSGSTVPPATSTPPPPWEAGASSSSSPKIQVRSHVTTVAIQEDRTDVVR</sequence>
<proteinExistence type="predicted"/>
<keyword evidence="3" id="KW-1185">Reference proteome</keyword>
<reference evidence="2 3" key="1">
    <citation type="submission" date="2019-05" db="EMBL/GenBank/DDBJ databases">
        <title>Another draft genome of Portunus trituberculatus and its Hox gene families provides insights of decapod evolution.</title>
        <authorList>
            <person name="Jeong J.-H."/>
            <person name="Song I."/>
            <person name="Kim S."/>
            <person name="Choi T."/>
            <person name="Kim D."/>
            <person name="Ryu S."/>
            <person name="Kim W."/>
        </authorList>
    </citation>
    <scope>NUCLEOTIDE SEQUENCE [LARGE SCALE GENOMIC DNA]</scope>
    <source>
        <tissue evidence="2">Muscle</tissue>
    </source>
</reference>
<feature type="region of interest" description="Disordered" evidence="1">
    <location>
        <begin position="1"/>
        <end position="62"/>
    </location>
</feature>
<comment type="caution">
    <text evidence="2">The sequence shown here is derived from an EMBL/GenBank/DDBJ whole genome shotgun (WGS) entry which is preliminary data.</text>
</comment>
<evidence type="ECO:0000256" key="1">
    <source>
        <dbReference type="SAM" id="MobiDB-lite"/>
    </source>
</evidence>
<evidence type="ECO:0000313" key="3">
    <source>
        <dbReference type="Proteomes" id="UP000324222"/>
    </source>
</evidence>
<evidence type="ECO:0000313" key="2">
    <source>
        <dbReference type="EMBL" id="MPC32233.1"/>
    </source>
</evidence>
<dbReference type="Proteomes" id="UP000324222">
    <property type="component" value="Unassembled WGS sequence"/>
</dbReference>
<gene>
    <name evidence="2" type="ORF">E2C01_025541</name>
</gene>
<accession>A0A5B7EGQ2</accession>
<organism evidence="2 3">
    <name type="scientific">Portunus trituberculatus</name>
    <name type="common">Swimming crab</name>
    <name type="synonym">Neptunus trituberculatus</name>
    <dbReference type="NCBI Taxonomy" id="210409"/>
    <lineage>
        <taxon>Eukaryota</taxon>
        <taxon>Metazoa</taxon>
        <taxon>Ecdysozoa</taxon>
        <taxon>Arthropoda</taxon>
        <taxon>Crustacea</taxon>
        <taxon>Multicrustacea</taxon>
        <taxon>Malacostraca</taxon>
        <taxon>Eumalacostraca</taxon>
        <taxon>Eucarida</taxon>
        <taxon>Decapoda</taxon>
        <taxon>Pleocyemata</taxon>
        <taxon>Brachyura</taxon>
        <taxon>Eubrachyura</taxon>
        <taxon>Portunoidea</taxon>
        <taxon>Portunidae</taxon>
        <taxon>Portuninae</taxon>
        <taxon>Portunus</taxon>
    </lineage>
</organism>
<dbReference type="EMBL" id="VSRR010002590">
    <property type="protein sequence ID" value="MPC32233.1"/>
    <property type="molecule type" value="Genomic_DNA"/>
</dbReference>
<dbReference type="AlphaFoldDB" id="A0A5B7EGQ2"/>
<protein>
    <submittedName>
        <fullName evidence="2">Uncharacterized protein</fullName>
    </submittedName>
</protein>
<feature type="compositionally biased region" description="Low complexity" evidence="1">
    <location>
        <begin position="1"/>
        <end position="22"/>
    </location>
</feature>
<name>A0A5B7EGQ2_PORTR</name>
<feature type="compositionally biased region" description="Polar residues" evidence="1">
    <location>
        <begin position="34"/>
        <end position="52"/>
    </location>
</feature>